<name>A0A7J4J221_9ARCH</name>
<dbReference type="Pfam" id="PF01944">
    <property type="entry name" value="SpoIIM"/>
    <property type="match status" value="1"/>
</dbReference>
<feature type="transmembrane region" description="Helical" evidence="1">
    <location>
        <begin position="75"/>
        <end position="104"/>
    </location>
</feature>
<feature type="transmembrane region" description="Helical" evidence="1">
    <location>
        <begin position="177"/>
        <end position="198"/>
    </location>
</feature>
<protein>
    <submittedName>
        <fullName evidence="2">Stage II sporulation protein M</fullName>
    </submittedName>
</protein>
<organism evidence="2 3">
    <name type="scientific">Candidatus Iainarchaeum sp</name>
    <dbReference type="NCBI Taxonomy" id="3101447"/>
    <lineage>
        <taxon>Archaea</taxon>
        <taxon>Candidatus Iainarchaeota</taxon>
        <taxon>Candidatus Iainarchaeia</taxon>
        <taxon>Candidatus Iainarchaeales</taxon>
        <taxon>Candidatus Iainarchaeaceae</taxon>
        <taxon>Candidatus Iainarchaeum</taxon>
    </lineage>
</organism>
<feature type="transmembrane region" description="Helical" evidence="1">
    <location>
        <begin position="44"/>
        <end position="63"/>
    </location>
</feature>
<comment type="caution">
    <text evidence="2">The sequence shown here is derived from an EMBL/GenBank/DDBJ whole genome shotgun (WGS) entry which is preliminary data.</text>
</comment>
<dbReference type="Proteomes" id="UP000565078">
    <property type="component" value="Unassembled WGS sequence"/>
</dbReference>
<keyword evidence="1" id="KW-1133">Transmembrane helix</keyword>
<keyword evidence="1" id="KW-0472">Membrane</keyword>
<feature type="transmembrane region" description="Helical" evidence="1">
    <location>
        <begin position="265"/>
        <end position="287"/>
    </location>
</feature>
<dbReference type="InterPro" id="IPR002798">
    <property type="entry name" value="SpoIIM-like"/>
</dbReference>
<evidence type="ECO:0000313" key="2">
    <source>
        <dbReference type="EMBL" id="HIH10455.1"/>
    </source>
</evidence>
<proteinExistence type="predicted"/>
<feature type="transmembrane region" description="Helical" evidence="1">
    <location>
        <begin position="293"/>
        <end position="316"/>
    </location>
</feature>
<evidence type="ECO:0000256" key="1">
    <source>
        <dbReference type="SAM" id="Phobius"/>
    </source>
</evidence>
<accession>A0A7J4J221</accession>
<dbReference type="AlphaFoldDB" id="A0A7J4J221"/>
<gene>
    <name evidence="2" type="ORF">HA254_07365</name>
</gene>
<keyword evidence="1" id="KW-0812">Transmembrane</keyword>
<dbReference type="EMBL" id="DUGC01000116">
    <property type="protein sequence ID" value="HIH10455.1"/>
    <property type="molecule type" value="Genomic_DNA"/>
</dbReference>
<feature type="transmembrane region" description="Helical" evidence="1">
    <location>
        <begin position="236"/>
        <end position="253"/>
    </location>
</feature>
<feature type="transmembrane region" description="Helical" evidence="1">
    <location>
        <begin position="17"/>
        <end position="38"/>
    </location>
</feature>
<sequence length="328" mass="36044">MVLEDIPTLQGAHKHPVSLFFIAFIVTSACMIVAFQTFPDNTSVLTLAFVAVAFMPIMHALFIQEEQKEVDEDDMPFAFIATHFEVIHIYGWIFVGLIATYAFWYAVLPATSEGCSGISCVLPSKDTLFREQNKVYTGITGKAAGQLTANAVGSTECFDEKTKSFEGCFQLIFNNNMWVMVLAIIFSFVWGAGALFLLGWNASVIGLFIGSEILSKSLEAGVIRAIGYLPHGLPEIMAYFVASIAGGMISATISKRKFAHHELRIVAIDSVLLLLLATITLVIGAFIETATIFNYWEAALGGIVAFMALYTVLYVPSVRYRVNRLREA</sequence>
<evidence type="ECO:0000313" key="3">
    <source>
        <dbReference type="Proteomes" id="UP000565078"/>
    </source>
</evidence>
<reference evidence="3" key="1">
    <citation type="journal article" date="2020" name="bioRxiv">
        <title>A rank-normalized archaeal taxonomy based on genome phylogeny resolves widespread incomplete and uneven classifications.</title>
        <authorList>
            <person name="Rinke C."/>
            <person name="Chuvochina M."/>
            <person name="Mussig A.J."/>
            <person name="Chaumeil P.-A."/>
            <person name="Waite D.W."/>
            <person name="Whitman W.B."/>
            <person name="Parks D.H."/>
            <person name="Hugenholtz P."/>
        </authorList>
    </citation>
    <scope>NUCLEOTIDE SEQUENCE [LARGE SCALE GENOMIC DNA]</scope>
</reference>